<dbReference type="Proteomes" id="UP000282311">
    <property type="component" value="Unassembled WGS sequence"/>
</dbReference>
<protein>
    <submittedName>
        <fullName evidence="2">PHP domain-containing protein</fullName>
    </submittedName>
</protein>
<evidence type="ECO:0000313" key="2">
    <source>
        <dbReference type="EMBL" id="RKN85758.1"/>
    </source>
</evidence>
<comment type="caution">
    <text evidence="2">The sequence shown here is derived from an EMBL/GenBank/DDBJ whole genome shotgun (WGS) entry which is preliminary data.</text>
</comment>
<dbReference type="InterPro" id="IPR003141">
    <property type="entry name" value="Pol/His_phosphatase_N"/>
</dbReference>
<dbReference type="AlphaFoldDB" id="A0A3B0CLY7"/>
<dbReference type="RefSeq" id="WP_120746127.1">
    <property type="nucleotide sequence ID" value="NZ_RBAH01000003.1"/>
</dbReference>
<evidence type="ECO:0000259" key="1">
    <source>
        <dbReference type="SMART" id="SM00481"/>
    </source>
</evidence>
<sequence>MEQVYINEPCYDWNELVRQNLHIHTAFSPCAHPEMIARDIVNTAVKDNIRAIAFTDHYNSSDFPIEETNRELKKQVEAYGADIQVLYAAELSAYGVGKFLDDLTVNQALDYRLYAYNHYHLDFWEHPEDKSPRGYVQHALQLLESLFATNRADCIAHPFIGRFIRCFADRTLVMKEITDNELGDILEKGKRSRVAWELNVPALFAYPEFSKRYWRIGREVGVVFHLGTDAHSMSSVSTSRHLEPLKQLLPS</sequence>
<accession>A0A3B0CLY7</accession>
<dbReference type="EMBL" id="RBAH01000003">
    <property type="protein sequence ID" value="RKN85758.1"/>
    <property type="molecule type" value="Genomic_DNA"/>
</dbReference>
<dbReference type="InterPro" id="IPR016195">
    <property type="entry name" value="Pol/histidinol_Pase-like"/>
</dbReference>
<organism evidence="2 3">
    <name type="scientific">Paenibacillus ginsengarvi</name>
    <dbReference type="NCBI Taxonomy" id="400777"/>
    <lineage>
        <taxon>Bacteria</taxon>
        <taxon>Bacillati</taxon>
        <taxon>Bacillota</taxon>
        <taxon>Bacilli</taxon>
        <taxon>Bacillales</taxon>
        <taxon>Paenibacillaceae</taxon>
        <taxon>Paenibacillus</taxon>
    </lineage>
</organism>
<dbReference type="InterPro" id="IPR004013">
    <property type="entry name" value="PHP_dom"/>
</dbReference>
<evidence type="ECO:0000313" key="3">
    <source>
        <dbReference type="Proteomes" id="UP000282311"/>
    </source>
</evidence>
<name>A0A3B0CLY7_9BACL</name>
<dbReference type="Pfam" id="PF02811">
    <property type="entry name" value="PHP"/>
    <property type="match status" value="1"/>
</dbReference>
<proteinExistence type="predicted"/>
<keyword evidence="3" id="KW-1185">Reference proteome</keyword>
<reference evidence="2 3" key="1">
    <citation type="journal article" date="2007" name="Int. J. Syst. Evol. Microbiol.">
        <title>Paenibacillus ginsengarvi sp. nov., isolated from soil from ginseng cultivation.</title>
        <authorList>
            <person name="Yoon M.H."/>
            <person name="Ten L.N."/>
            <person name="Im W.T."/>
        </authorList>
    </citation>
    <scope>NUCLEOTIDE SEQUENCE [LARGE SCALE GENOMIC DNA]</scope>
    <source>
        <strain evidence="2 3">KCTC 13059</strain>
    </source>
</reference>
<dbReference type="SUPFAM" id="SSF89550">
    <property type="entry name" value="PHP domain-like"/>
    <property type="match status" value="1"/>
</dbReference>
<dbReference type="Gene3D" id="3.20.20.140">
    <property type="entry name" value="Metal-dependent hydrolases"/>
    <property type="match status" value="1"/>
</dbReference>
<dbReference type="CDD" id="cd07432">
    <property type="entry name" value="PHP_HisPPase"/>
    <property type="match status" value="1"/>
</dbReference>
<gene>
    <name evidence="2" type="ORF">D7M11_05295</name>
</gene>
<feature type="domain" description="Polymerase/histidinol phosphatase N-terminal" evidence="1">
    <location>
        <begin position="19"/>
        <end position="95"/>
    </location>
</feature>
<dbReference type="SMART" id="SM00481">
    <property type="entry name" value="POLIIIAc"/>
    <property type="match status" value="1"/>
</dbReference>
<dbReference type="GO" id="GO:0003824">
    <property type="term" value="F:catalytic activity"/>
    <property type="evidence" value="ECO:0007669"/>
    <property type="project" value="InterPro"/>
</dbReference>